<accession>A0A975MN04</accession>
<evidence type="ECO:0000256" key="4">
    <source>
        <dbReference type="ARBA" id="ARBA00009894"/>
    </source>
</evidence>
<sequence length="195" mass="21150">MSLQDRIINQFSDSIQTKQDAMASLCELIEFASQKIVEALVNDKKVLTCGNGGSAGDAQHFSSEMLNRFERERPALPAIALSTDTSTITSIANDYHFDQIFAKQLRALGQTGDILLVYTTSGNSANIIQAIKVAHDRDMTVIALSGKDGGALAEVLNEADIEIRVPSNSTARIQEVHLLISHCLCDLIDQQLFGG</sequence>
<feature type="binding site" evidence="10">
    <location>
        <position position="174"/>
    </location>
    <ligand>
        <name>Zn(2+)</name>
        <dbReference type="ChEBI" id="CHEBI:29105"/>
    </ligand>
</feature>
<evidence type="ECO:0000313" key="13">
    <source>
        <dbReference type="Proteomes" id="UP000676649"/>
    </source>
</evidence>
<comment type="subcellular location">
    <subcellularLocation>
        <location evidence="3 10">Cytoplasm</location>
    </subcellularLocation>
</comment>
<comment type="pathway">
    <text evidence="10">Carbohydrate biosynthesis; D-glycero-D-manno-heptose 7-phosphate biosynthesis; D-glycero-alpha-D-manno-heptose 7-phosphate and D-glycero-beta-D-manno-heptose 7-phosphate from sedoheptulose 7-phosphate: step 1/1.</text>
</comment>
<comment type="cofactor">
    <cofactor evidence="10">
        <name>Zn(2+)</name>
        <dbReference type="ChEBI" id="CHEBI:29105"/>
    </cofactor>
    <text evidence="10">Binds 1 zinc ion per subunit.</text>
</comment>
<dbReference type="GO" id="GO:0008968">
    <property type="term" value="F:D-sedoheptulose 7-phosphate isomerase activity"/>
    <property type="evidence" value="ECO:0007669"/>
    <property type="project" value="UniProtKB-UniRule"/>
</dbReference>
<dbReference type="InterPro" id="IPR050099">
    <property type="entry name" value="SIS_GmhA/DiaA_subfam"/>
</dbReference>
<evidence type="ECO:0000256" key="10">
    <source>
        <dbReference type="HAMAP-Rule" id="MF_00067"/>
    </source>
</evidence>
<keyword evidence="6 10" id="KW-0479">Metal-binding</keyword>
<feature type="binding site" evidence="10">
    <location>
        <position position="174"/>
    </location>
    <ligand>
        <name>substrate</name>
    </ligand>
</feature>
<dbReference type="Gene3D" id="3.40.50.10490">
    <property type="entry name" value="Glucose-6-phosphate isomerase like protein, domain 1"/>
    <property type="match status" value="1"/>
</dbReference>
<evidence type="ECO:0000256" key="8">
    <source>
        <dbReference type="ARBA" id="ARBA00023235"/>
    </source>
</evidence>
<comment type="function">
    <text evidence="2 10">Catalyzes the isomerization of sedoheptulose 7-phosphate in D-glycero-D-manno-heptose 7-phosphate.</text>
</comment>
<evidence type="ECO:0000256" key="2">
    <source>
        <dbReference type="ARBA" id="ARBA00003172"/>
    </source>
</evidence>
<dbReference type="InterPro" id="IPR046348">
    <property type="entry name" value="SIS_dom_sf"/>
</dbReference>
<dbReference type="InterPro" id="IPR004515">
    <property type="entry name" value="Phosphoheptose_Isoase"/>
</dbReference>
<feature type="domain" description="SIS" evidence="11">
    <location>
        <begin position="36"/>
        <end position="195"/>
    </location>
</feature>
<comment type="subunit">
    <text evidence="10">Homotetramer.</text>
</comment>
<feature type="binding site" evidence="10">
    <location>
        <position position="124"/>
    </location>
    <ligand>
        <name>substrate</name>
    </ligand>
</feature>
<feature type="binding site" evidence="10">
    <location>
        <begin position="93"/>
        <end position="94"/>
    </location>
    <ligand>
        <name>substrate</name>
    </ligand>
</feature>
<feature type="binding site" evidence="10">
    <location>
        <position position="182"/>
    </location>
    <ligand>
        <name>Zn(2+)</name>
        <dbReference type="ChEBI" id="CHEBI:29105"/>
    </ligand>
</feature>
<dbReference type="GO" id="GO:1901135">
    <property type="term" value="P:carbohydrate derivative metabolic process"/>
    <property type="evidence" value="ECO:0007669"/>
    <property type="project" value="InterPro"/>
</dbReference>
<dbReference type="Proteomes" id="UP000676649">
    <property type="component" value="Chromosome"/>
</dbReference>
<dbReference type="PANTHER" id="PTHR30390">
    <property type="entry name" value="SEDOHEPTULOSE 7-PHOSPHATE ISOMERASE / DNAA INITIATOR-ASSOCIATING FACTOR FOR REPLICATION INITIATION"/>
    <property type="match status" value="1"/>
</dbReference>
<name>A0A975MN04_9GAMM</name>
<evidence type="ECO:0000256" key="6">
    <source>
        <dbReference type="ARBA" id="ARBA00022723"/>
    </source>
</evidence>
<dbReference type="GO" id="GO:0005975">
    <property type="term" value="P:carbohydrate metabolic process"/>
    <property type="evidence" value="ECO:0007669"/>
    <property type="project" value="UniProtKB-UniRule"/>
</dbReference>
<feature type="binding site" evidence="10">
    <location>
        <begin position="51"/>
        <end position="53"/>
    </location>
    <ligand>
        <name>substrate</name>
    </ligand>
</feature>
<evidence type="ECO:0000256" key="9">
    <source>
        <dbReference type="ARBA" id="ARBA00023277"/>
    </source>
</evidence>
<dbReference type="RefSeq" id="WP_215582232.1">
    <property type="nucleotide sequence ID" value="NZ_CP073754.1"/>
</dbReference>
<organism evidence="12 13">
    <name type="scientific">Methylomonas paludis</name>
    <dbReference type="NCBI Taxonomy" id="1173101"/>
    <lineage>
        <taxon>Bacteria</taxon>
        <taxon>Pseudomonadati</taxon>
        <taxon>Pseudomonadota</taxon>
        <taxon>Gammaproteobacteria</taxon>
        <taxon>Methylococcales</taxon>
        <taxon>Methylococcaceae</taxon>
        <taxon>Methylomonas</taxon>
    </lineage>
</organism>
<keyword evidence="13" id="KW-1185">Reference proteome</keyword>
<comment type="miscellaneous">
    <text evidence="10">The reaction produces a racemic mixture of D-glycero-alpha-D-manno-heptose 7-phosphate and D-glycero-beta-D-manno-heptose 7-phosphate.</text>
</comment>
<evidence type="ECO:0000313" key="12">
    <source>
        <dbReference type="EMBL" id="QWF70792.1"/>
    </source>
</evidence>
<evidence type="ECO:0000256" key="1">
    <source>
        <dbReference type="ARBA" id="ARBA00000348"/>
    </source>
</evidence>
<dbReference type="InterPro" id="IPR001347">
    <property type="entry name" value="SIS_dom"/>
</dbReference>
<evidence type="ECO:0000256" key="3">
    <source>
        <dbReference type="ARBA" id="ARBA00004496"/>
    </source>
</evidence>
<evidence type="ECO:0000256" key="5">
    <source>
        <dbReference type="ARBA" id="ARBA00022490"/>
    </source>
</evidence>
<dbReference type="GO" id="GO:0008270">
    <property type="term" value="F:zinc ion binding"/>
    <property type="evidence" value="ECO:0007669"/>
    <property type="project" value="UniProtKB-UniRule"/>
</dbReference>
<feature type="binding site" evidence="10">
    <location>
        <position position="64"/>
    </location>
    <ligand>
        <name>Zn(2+)</name>
        <dbReference type="ChEBI" id="CHEBI:29105"/>
    </ligand>
</feature>
<dbReference type="AlphaFoldDB" id="A0A975MN04"/>
<feature type="binding site" evidence="10">
    <location>
        <begin position="119"/>
        <end position="121"/>
    </location>
    <ligand>
        <name>substrate</name>
    </ligand>
</feature>
<protein>
    <recommendedName>
        <fullName evidence="10">Phosphoheptose isomerase</fullName>
        <ecNumber evidence="10">5.3.1.28</ecNumber>
    </recommendedName>
    <alternativeName>
        <fullName evidence="10">Sedoheptulose 7-phosphate isomerase</fullName>
    </alternativeName>
</protein>
<keyword evidence="7 10" id="KW-0862">Zinc</keyword>
<evidence type="ECO:0000259" key="11">
    <source>
        <dbReference type="PROSITE" id="PS51464"/>
    </source>
</evidence>
<comment type="similarity">
    <text evidence="4 10">Belongs to the SIS family. GmhA subfamily.</text>
</comment>
<dbReference type="PROSITE" id="PS51464">
    <property type="entry name" value="SIS"/>
    <property type="match status" value="1"/>
</dbReference>
<dbReference type="CDD" id="cd05006">
    <property type="entry name" value="SIS_GmhA"/>
    <property type="match status" value="1"/>
</dbReference>
<dbReference type="NCBIfam" id="NF010546">
    <property type="entry name" value="PRK13936.1"/>
    <property type="match status" value="1"/>
</dbReference>
<dbReference type="InterPro" id="IPR035461">
    <property type="entry name" value="GmhA/DiaA"/>
</dbReference>
<keyword evidence="8 10" id="KW-0413">Isomerase</keyword>
<dbReference type="GO" id="GO:0097367">
    <property type="term" value="F:carbohydrate derivative binding"/>
    <property type="evidence" value="ECO:0007669"/>
    <property type="project" value="InterPro"/>
</dbReference>
<reference evidence="12" key="1">
    <citation type="submission" date="2021-04" db="EMBL/GenBank/DDBJ databases">
        <title>Draft genome sequence data of methanotrophic Methylovulum sp. strain S1L and Methylomonas sp. strain S2AM isolated from boreal lake water columns.</title>
        <authorList>
            <person name="Rissanen A.J."/>
            <person name="Mangayil R."/>
            <person name="Svenning M.M."/>
            <person name="Khanongnuch R."/>
        </authorList>
    </citation>
    <scope>NUCLEOTIDE SEQUENCE</scope>
    <source>
        <strain evidence="12">S2AM</strain>
    </source>
</reference>
<dbReference type="HAMAP" id="MF_00067">
    <property type="entry name" value="GmhA"/>
    <property type="match status" value="1"/>
</dbReference>
<dbReference type="KEGG" id="mpad:KEF85_15985"/>
<feature type="binding site" evidence="10">
    <location>
        <position position="60"/>
    </location>
    <ligand>
        <name>Zn(2+)</name>
        <dbReference type="ChEBI" id="CHEBI:29105"/>
    </ligand>
</feature>
<proteinExistence type="inferred from homology"/>
<feature type="binding site" evidence="10">
    <location>
        <position position="64"/>
    </location>
    <ligand>
        <name>substrate</name>
    </ligand>
</feature>
<gene>
    <name evidence="10" type="primary">gmhA</name>
    <name evidence="12" type="ORF">KEF85_15985</name>
</gene>
<dbReference type="PANTHER" id="PTHR30390:SF6">
    <property type="entry name" value="DNAA INITIATOR-ASSOCIATING PROTEIN DIAA"/>
    <property type="match status" value="1"/>
</dbReference>
<keyword evidence="9 10" id="KW-0119">Carbohydrate metabolism</keyword>
<evidence type="ECO:0000256" key="7">
    <source>
        <dbReference type="ARBA" id="ARBA00022833"/>
    </source>
</evidence>
<dbReference type="SUPFAM" id="SSF53697">
    <property type="entry name" value="SIS domain"/>
    <property type="match status" value="1"/>
</dbReference>
<dbReference type="Pfam" id="PF13580">
    <property type="entry name" value="SIS_2"/>
    <property type="match status" value="1"/>
</dbReference>
<dbReference type="EMBL" id="CP073754">
    <property type="protein sequence ID" value="QWF70792.1"/>
    <property type="molecule type" value="Genomic_DNA"/>
</dbReference>
<dbReference type="GO" id="GO:0005737">
    <property type="term" value="C:cytoplasm"/>
    <property type="evidence" value="ECO:0007669"/>
    <property type="project" value="UniProtKB-SubCell"/>
</dbReference>
<comment type="catalytic activity">
    <reaction evidence="1 10">
        <text>2 D-sedoheptulose 7-phosphate = D-glycero-alpha-D-manno-heptose 7-phosphate + D-glycero-beta-D-manno-heptose 7-phosphate</text>
        <dbReference type="Rhea" id="RHEA:27489"/>
        <dbReference type="ChEBI" id="CHEBI:57483"/>
        <dbReference type="ChEBI" id="CHEBI:60203"/>
        <dbReference type="ChEBI" id="CHEBI:60204"/>
        <dbReference type="EC" id="5.3.1.28"/>
    </reaction>
</comment>
<dbReference type="EC" id="5.3.1.28" evidence="10"/>
<keyword evidence="5 10" id="KW-0963">Cytoplasm</keyword>